<dbReference type="GO" id="GO:0046578">
    <property type="term" value="P:regulation of Ras protein signal transduction"/>
    <property type="evidence" value="ECO:0007669"/>
    <property type="project" value="TreeGrafter"/>
</dbReference>
<dbReference type="InterPro" id="IPR036610">
    <property type="entry name" value="PEBP-like_sf"/>
</dbReference>
<dbReference type="InterPro" id="IPR008914">
    <property type="entry name" value="PEBP"/>
</dbReference>
<dbReference type="GO" id="GO:0030414">
    <property type="term" value="F:peptidase inhibitor activity"/>
    <property type="evidence" value="ECO:0007669"/>
    <property type="project" value="TreeGrafter"/>
</dbReference>
<protein>
    <submittedName>
        <fullName evidence="1">Phosphatidylethanolamine-binding PEBP</fullName>
    </submittedName>
</protein>
<accession>A0A8H5N2I5</accession>
<organism evidence="1 2">
    <name type="scientific">Fusarium mexicanum</name>
    <dbReference type="NCBI Taxonomy" id="751941"/>
    <lineage>
        <taxon>Eukaryota</taxon>
        <taxon>Fungi</taxon>
        <taxon>Dikarya</taxon>
        <taxon>Ascomycota</taxon>
        <taxon>Pezizomycotina</taxon>
        <taxon>Sordariomycetes</taxon>
        <taxon>Hypocreomycetidae</taxon>
        <taxon>Hypocreales</taxon>
        <taxon>Nectriaceae</taxon>
        <taxon>Fusarium</taxon>
        <taxon>Fusarium fujikuroi species complex</taxon>
    </lineage>
</organism>
<proteinExistence type="predicted"/>
<reference evidence="1 2" key="1">
    <citation type="submission" date="2020-05" db="EMBL/GenBank/DDBJ databases">
        <title>Identification and distribution of gene clusters putatively required for synthesis of sphingolipid metabolism inhibitors in phylogenetically diverse species of the filamentous fungus Fusarium.</title>
        <authorList>
            <person name="Kim H.-S."/>
            <person name="Busman M."/>
            <person name="Brown D.W."/>
            <person name="Divon H."/>
            <person name="Uhlig S."/>
            <person name="Proctor R.H."/>
        </authorList>
    </citation>
    <scope>NUCLEOTIDE SEQUENCE [LARGE SCALE GENOMIC DNA]</scope>
    <source>
        <strain evidence="1 2">NRRL 53147</strain>
    </source>
</reference>
<dbReference type="AlphaFoldDB" id="A0A8H5N2I5"/>
<gene>
    <name evidence="1" type="ORF">FMEXI_4188</name>
</gene>
<dbReference type="EMBL" id="JAAOAM010000088">
    <property type="protein sequence ID" value="KAF5549488.1"/>
    <property type="molecule type" value="Genomic_DNA"/>
</dbReference>
<dbReference type="GO" id="GO:0005543">
    <property type="term" value="F:phospholipid binding"/>
    <property type="evidence" value="ECO:0007669"/>
    <property type="project" value="TreeGrafter"/>
</dbReference>
<dbReference type="SUPFAM" id="SSF49777">
    <property type="entry name" value="PEBP-like"/>
    <property type="match status" value="1"/>
</dbReference>
<evidence type="ECO:0000313" key="2">
    <source>
        <dbReference type="Proteomes" id="UP000522262"/>
    </source>
</evidence>
<dbReference type="CDD" id="cd00866">
    <property type="entry name" value="PEBP_euk"/>
    <property type="match status" value="1"/>
</dbReference>
<dbReference type="GO" id="GO:0030162">
    <property type="term" value="P:regulation of proteolysis"/>
    <property type="evidence" value="ECO:0007669"/>
    <property type="project" value="TreeGrafter"/>
</dbReference>
<comment type="caution">
    <text evidence="1">The sequence shown here is derived from an EMBL/GenBank/DDBJ whole genome shotgun (WGS) entry which is preliminary data.</text>
</comment>
<keyword evidence="2" id="KW-1185">Reference proteome</keyword>
<dbReference type="PANTHER" id="PTHR11362">
    <property type="entry name" value="PHOSPHATIDYLETHANOLAMINE-BINDING PROTEIN"/>
    <property type="match status" value="1"/>
</dbReference>
<dbReference type="Gene3D" id="3.90.280.10">
    <property type="entry name" value="PEBP-like"/>
    <property type="match status" value="1"/>
</dbReference>
<dbReference type="InterPro" id="IPR035810">
    <property type="entry name" value="PEBP_euk"/>
</dbReference>
<sequence>MQSNVNKALALANDNGTTKLKIVFDGKVISSGGKVKKDVAHATPQLILINGESGTCIAVCLDLDAPIVSIPFLSPILHWMQPNLEFHGVRIFKENTPCLVDWLAPIPPSFSGPHRYMFVVYKQPSTWDNEHWKAYFTEPMGVWKRVNWDLDKFAEEAELRDPIAASYFYV</sequence>
<name>A0A8H5N2I5_9HYPO</name>
<dbReference type="PANTHER" id="PTHR11362:SF78">
    <property type="entry name" value="PROTEASE INHIBITOR"/>
    <property type="match status" value="1"/>
</dbReference>
<evidence type="ECO:0000313" key="1">
    <source>
        <dbReference type="EMBL" id="KAF5549488.1"/>
    </source>
</evidence>
<dbReference type="Proteomes" id="UP000522262">
    <property type="component" value="Unassembled WGS sequence"/>
</dbReference>
<dbReference type="Pfam" id="PF01161">
    <property type="entry name" value="PBP"/>
    <property type="match status" value="1"/>
</dbReference>